<keyword evidence="1" id="KW-1003">Cell membrane</keyword>
<accession>A0A4S4BL79</accession>
<dbReference type="Pfam" id="PF01547">
    <property type="entry name" value="SBP_bac_1"/>
    <property type="match status" value="1"/>
</dbReference>
<evidence type="ECO:0000256" key="1">
    <source>
        <dbReference type="ARBA" id="ARBA00022475"/>
    </source>
</evidence>
<evidence type="ECO:0000313" key="7">
    <source>
        <dbReference type="EMBL" id="THF75506.1"/>
    </source>
</evidence>
<feature type="signal peptide" evidence="6">
    <location>
        <begin position="1"/>
        <end position="22"/>
    </location>
</feature>
<sequence>MSKVKFAAWGTVMALSMGLLSACGGNDSSNDSKASGDGGSGETVELSMTFGATLLGGIQEDLIKEFESSHPNIKIKAESLPDSGIFDTLRTRISSGDVPDMYQINIGHVTTTLAEDNGYLADLSSYESMANYSDSIREATKTAKGTQALFTMGVGVLGLAYNKDLLADVGYNEPPKTWDEFMDLGEKLKAKGIDLFAYGGKDETAIGNVFHWAFGEYAVKDAAFKEAYLNNKVDWTNADYRAMLKEGFERFNELNAYVRTGSFTNDGSFAQQAFAEGDVAIILSGTWESGPLHNLNPDLNLGFMNMPYAPEDQNAYIFIPEDGLAVNAKSPHQEEIKTFLNWLFSKETYAKIQQAKGSFSAMPGVGELDPSYVDVPNWLDTGRVISFANTGPIPSPTWIALGNAAQEYTFKGDLDKVIDKFIAAYDNTKSS</sequence>
<proteinExistence type="predicted"/>
<keyword evidence="5" id="KW-0449">Lipoprotein</keyword>
<dbReference type="PROSITE" id="PS51257">
    <property type="entry name" value="PROKAR_LIPOPROTEIN"/>
    <property type="match status" value="1"/>
</dbReference>
<keyword evidence="8" id="KW-1185">Reference proteome</keyword>
<evidence type="ECO:0000256" key="3">
    <source>
        <dbReference type="ARBA" id="ARBA00023136"/>
    </source>
</evidence>
<dbReference type="Proteomes" id="UP000310636">
    <property type="component" value="Unassembled WGS sequence"/>
</dbReference>
<gene>
    <name evidence="7" type="ORF">E6C55_21935</name>
</gene>
<dbReference type="RefSeq" id="WP_136371954.1">
    <property type="nucleotide sequence ID" value="NZ_SSOB01000031.1"/>
</dbReference>
<dbReference type="EMBL" id="SSOB01000031">
    <property type="protein sequence ID" value="THF75506.1"/>
    <property type="molecule type" value="Genomic_DNA"/>
</dbReference>
<evidence type="ECO:0000313" key="8">
    <source>
        <dbReference type="Proteomes" id="UP000310636"/>
    </source>
</evidence>
<keyword evidence="2 6" id="KW-0732">Signal</keyword>
<dbReference type="OrthoDB" id="9808332at2"/>
<evidence type="ECO:0000256" key="5">
    <source>
        <dbReference type="ARBA" id="ARBA00023288"/>
    </source>
</evidence>
<keyword evidence="3" id="KW-0472">Membrane</keyword>
<dbReference type="Gene3D" id="3.40.190.10">
    <property type="entry name" value="Periplasmic binding protein-like II"/>
    <property type="match status" value="2"/>
</dbReference>
<feature type="chain" id="PRO_5039648870" evidence="6">
    <location>
        <begin position="23"/>
        <end position="431"/>
    </location>
</feature>
<evidence type="ECO:0000256" key="6">
    <source>
        <dbReference type="SAM" id="SignalP"/>
    </source>
</evidence>
<protein>
    <submittedName>
        <fullName evidence="7">Extracellular solute-binding protein</fullName>
    </submittedName>
</protein>
<dbReference type="PANTHER" id="PTHR43649">
    <property type="entry name" value="ARABINOSE-BINDING PROTEIN-RELATED"/>
    <property type="match status" value="1"/>
</dbReference>
<evidence type="ECO:0000256" key="4">
    <source>
        <dbReference type="ARBA" id="ARBA00023139"/>
    </source>
</evidence>
<organism evidence="7 8">
    <name type="scientific">Cohnella fermenti</name>
    <dbReference type="NCBI Taxonomy" id="2565925"/>
    <lineage>
        <taxon>Bacteria</taxon>
        <taxon>Bacillati</taxon>
        <taxon>Bacillota</taxon>
        <taxon>Bacilli</taxon>
        <taxon>Bacillales</taxon>
        <taxon>Paenibacillaceae</taxon>
        <taxon>Cohnella</taxon>
    </lineage>
</organism>
<reference evidence="7 8" key="1">
    <citation type="submission" date="2019-04" db="EMBL/GenBank/DDBJ databases">
        <title>Cohnella sp. nov. isolated from preserved vegetables.</title>
        <authorList>
            <person name="Lin S.-Y."/>
            <person name="Hung M.-H."/>
            <person name="Young C.-C."/>
        </authorList>
    </citation>
    <scope>NUCLEOTIDE SEQUENCE [LARGE SCALE GENOMIC DNA]</scope>
    <source>
        <strain evidence="7 8">CC-MHH1044</strain>
    </source>
</reference>
<dbReference type="PANTHER" id="PTHR43649:SF33">
    <property type="entry name" value="POLYGALACTURONAN_RHAMNOGALACTURONAN-BINDING PROTEIN YTCQ"/>
    <property type="match status" value="1"/>
</dbReference>
<comment type="caution">
    <text evidence="7">The sequence shown here is derived from an EMBL/GenBank/DDBJ whole genome shotgun (WGS) entry which is preliminary data.</text>
</comment>
<dbReference type="InterPro" id="IPR050490">
    <property type="entry name" value="Bact_solute-bd_prot1"/>
</dbReference>
<dbReference type="AlphaFoldDB" id="A0A4S4BL79"/>
<evidence type="ECO:0000256" key="2">
    <source>
        <dbReference type="ARBA" id="ARBA00022729"/>
    </source>
</evidence>
<name>A0A4S4BL79_9BACL</name>
<dbReference type="SUPFAM" id="SSF53850">
    <property type="entry name" value="Periplasmic binding protein-like II"/>
    <property type="match status" value="1"/>
</dbReference>
<dbReference type="InterPro" id="IPR006059">
    <property type="entry name" value="SBP"/>
</dbReference>
<keyword evidence="4" id="KW-0564">Palmitate</keyword>